<dbReference type="InterPro" id="IPR011066">
    <property type="entry name" value="MscS_channel_C_sf"/>
</dbReference>
<dbReference type="GO" id="GO:0005886">
    <property type="term" value="C:plasma membrane"/>
    <property type="evidence" value="ECO:0007669"/>
    <property type="project" value="UniProtKB-SubCell"/>
</dbReference>
<feature type="transmembrane region" description="Helical" evidence="7">
    <location>
        <begin position="525"/>
        <end position="542"/>
    </location>
</feature>
<keyword evidence="12" id="KW-1185">Reference proteome</keyword>
<evidence type="ECO:0000256" key="5">
    <source>
        <dbReference type="ARBA" id="ARBA00022989"/>
    </source>
</evidence>
<dbReference type="OrthoDB" id="9799209at2"/>
<evidence type="ECO:0000313" key="11">
    <source>
        <dbReference type="EMBL" id="SMY09586.1"/>
    </source>
</evidence>
<gene>
    <name evidence="11" type="ORF">LOM8899_03755</name>
</gene>
<accession>A0A238LKV7</accession>
<feature type="domain" description="Mechanosensitive ion channel MscS" evidence="8">
    <location>
        <begin position="608"/>
        <end position="675"/>
    </location>
</feature>
<feature type="transmembrane region" description="Helical" evidence="7">
    <location>
        <begin position="212"/>
        <end position="230"/>
    </location>
</feature>
<dbReference type="RefSeq" id="WP_093993773.1">
    <property type="nucleotide sequence ID" value="NZ_FXZK01000011.1"/>
</dbReference>
<keyword evidence="4 7" id="KW-0812">Transmembrane</keyword>
<dbReference type="InterPro" id="IPR011014">
    <property type="entry name" value="MscS_channel_TM-2"/>
</dbReference>
<evidence type="ECO:0000256" key="7">
    <source>
        <dbReference type="SAM" id="Phobius"/>
    </source>
</evidence>
<feature type="domain" description="DUF3772" evidence="9">
    <location>
        <begin position="136"/>
        <end position="195"/>
    </location>
</feature>
<dbReference type="EMBL" id="FXZK01000011">
    <property type="protein sequence ID" value="SMY09586.1"/>
    <property type="molecule type" value="Genomic_DNA"/>
</dbReference>
<dbReference type="SUPFAM" id="SSF82861">
    <property type="entry name" value="Mechanosensitive channel protein MscS (YggB), transmembrane region"/>
    <property type="match status" value="1"/>
</dbReference>
<dbReference type="SUPFAM" id="SSF82689">
    <property type="entry name" value="Mechanosensitive channel protein MscS (YggB), C-terminal domain"/>
    <property type="match status" value="1"/>
</dbReference>
<dbReference type="PANTHER" id="PTHR30347">
    <property type="entry name" value="POTASSIUM CHANNEL RELATED"/>
    <property type="match status" value="1"/>
</dbReference>
<feature type="transmembrane region" description="Helical" evidence="7">
    <location>
        <begin position="434"/>
        <end position="452"/>
    </location>
</feature>
<comment type="similarity">
    <text evidence="2">Belongs to the MscS (TC 1.A.23) family.</text>
</comment>
<feature type="transmembrane region" description="Helical" evidence="7">
    <location>
        <begin position="408"/>
        <end position="428"/>
    </location>
</feature>
<organism evidence="11 12">
    <name type="scientific">Flavimaricola marinus</name>
    <dbReference type="NCBI Taxonomy" id="1819565"/>
    <lineage>
        <taxon>Bacteria</taxon>
        <taxon>Pseudomonadati</taxon>
        <taxon>Pseudomonadota</taxon>
        <taxon>Alphaproteobacteria</taxon>
        <taxon>Rhodobacterales</taxon>
        <taxon>Paracoccaceae</taxon>
        <taxon>Flavimaricola</taxon>
    </lineage>
</organism>
<evidence type="ECO:0000256" key="3">
    <source>
        <dbReference type="ARBA" id="ARBA00022475"/>
    </source>
</evidence>
<dbReference type="Pfam" id="PF21082">
    <property type="entry name" value="MS_channel_3rd"/>
    <property type="match status" value="1"/>
</dbReference>
<name>A0A238LKV7_9RHOB</name>
<dbReference type="InterPro" id="IPR006685">
    <property type="entry name" value="MscS_channel_2nd"/>
</dbReference>
<evidence type="ECO:0000256" key="1">
    <source>
        <dbReference type="ARBA" id="ARBA00004651"/>
    </source>
</evidence>
<dbReference type="Gene3D" id="2.30.30.60">
    <property type="match status" value="1"/>
</dbReference>
<comment type="subcellular location">
    <subcellularLocation>
        <location evidence="1">Cell membrane</location>
        <topology evidence="1">Multi-pass membrane protein</topology>
    </subcellularLocation>
</comment>
<dbReference type="AlphaFoldDB" id="A0A238LKV7"/>
<feature type="domain" description="Mechanosensitive ion channel MscS C-terminal" evidence="10">
    <location>
        <begin position="683"/>
        <end position="765"/>
    </location>
</feature>
<keyword evidence="5 7" id="KW-1133">Transmembrane helix</keyword>
<feature type="transmembrane region" description="Helical" evidence="7">
    <location>
        <begin position="359"/>
        <end position="378"/>
    </location>
</feature>
<evidence type="ECO:0000313" key="12">
    <source>
        <dbReference type="Proteomes" id="UP000201613"/>
    </source>
</evidence>
<dbReference type="Proteomes" id="UP000201613">
    <property type="component" value="Unassembled WGS sequence"/>
</dbReference>
<dbReference type="InterPro" id="IPR022249">
    <property type="entry name" value="DUF3772"/>
</dbReference>
<evidence type="ECO:0000259" key="9">
    <source>
        <dbReference type="Pfam" id="PF12607"/>
    </source>
</evidence>
<feature type="transmembrane region" description="Helical" evidence="7">
    <location>
        <begin position="334"/>
        <end position="353"/>
    </location>
</feature>
<feature type="transmembrane region" description="Helical" evidence="7">
    <location>
        <begin position="473"/>
        <end position="497"/>
    </location>
</feature>
<evidence type="ECO:0000256" key="4">
    <source>
        <dbReference type="ARBA" id="ARBA00022692"/>
    </source>
</evidence>
<dbReference type="InterPro" id="IPR023408">
    <property type="entry name" value="MscS_beta-dom_sf"/>
</dbReference>
<evidence type="ECO:0000259" key="8">
    <source>
        <dbReference type="Pfam" id="PF00924"/>
    </source>
</evidence>
<sequence length="786" mass="84623">MTRRLSLLLLALWLGLLGSVGRAQVDVPALAPVEAAMSQVAGPDYQAWSETAARTEAISELGRGSTFALERLRGDLVLWREQFLQAESVNAGRISTVQAQIEALGPAPETEAEAVEITTRRQELEEKLARLQVPVRLAQEAYAHANGLITEIDALIRSTRTNDLMNRGLSPLNPTIWGEAVSVLNQRATSVYHEVRANLTSSSRWSVFYDNIGRAGLLLLAGLVLVIRGRKWSARLQSAMAMRTQSNAAAGVWRFTTSLLQIVLPLTGLFCIQAGLQASGFLGVAGARMSAVLPQAGLFVIIARWLGDQLATADTENHPFLDLHRVRRGKASSYVLRAGWVLAIGEMVNAFLATGETSAAANALAFLPVQLLLTYVLYRLGQILILAAKPDTDSEGEEPRFRRRIFGLLGRVLKIIAIIGPVLAFAGYSNATNALIVPSVMTLVVVAVSLLLQGFVTDIYGLVTGGDETSRDALIPVLFGFAITLLAIPVLALIWGAGVQDLSEVWSRFRDGYSFGETRISPTDFVTFGLVFVLGYMLTRLLQGTLRSSVLPKTRIDKGGQNAIVAGVGYVGIFLAAIVAISSAGLDLSSLAIVAGALSVGIGFGLQNIVSNFVSGIILLIERPISEGDWIEVGGQMGYVRAISVRSTRIETFDRTDVIVPNADLVSGQVTNWTRGNSVGRVIVPVGVAYGSNVDKVTEILTEIASSNQLVVLTPPPSVLFVGFGADSLDFEIRAILRDVNFVMAVKSEMNHAINARFAAEGIEIPFAQRDLWLRNPEALTPKTEL</sequence>
<proteinExistence type="inferred from homology"/>
<feature type="transmembrane region" description="Helical" evidence="7">
    <location>
        <begin position="251"/>
        <end position="275"/>
    </location>
</feature>
<dbReference type="Pfam" id="PF00924">
    <property type="entry name" value="MS_channel_2nd"/>
    <property type="match status" value="1"/>
</dbReference>
<dbReference type="Gene3D" id="3.30.70.100">
    <property type="match status" value="1"/>
</dbReference>
<protein>
    <submittedName>
        <fullName evidence="11">Putative MscS family protein.1</fullName>
    </submittedName>
</protein>
<dbReference type="SUPFAM" id="SSF50182">
    <property type="entry name" value="Sm-like ribonucleoproteins"/>
    <property type="match status" value="1"/>
</dbReference>
<feature type="transmembrane region" description="Helical" evidence="7">
    <location>
        <begin position="281"/>
        <end position="302"/>
    </location>
</feature>
<feature type="transmembrane region" description="Helical" evidence="7">
    <location>
        <begin position="563"/>
        <end position="586"/>
    </location>
</feature>
<keyword evidence="3" id="KW-1003">Cell membrane</keyword>
<dbReference type="Pfam" id="PF12607">
    <property type="entry name" value="DUF3772"/>
    <property type="match status" value="1"/>
</dbReference>
<dbReference type="GO" id="GO:0008381">
    <property type="term" value="F:mechanosensitive monoatomic ion channel activity"/>
    <property type="evidence" value="ECO:0007669"/>
    <property type="project" value="UniProtKB-ARBA"/>
</dbReference>
<evidence type="ECO:0000256" key="6">
    <source>
        <dbReference type="ARBA" id="ARBA00023136"/>
    </source>
</evidence>
<keyword evidence="6 7" id="KW-0472">Membrane</keyword>
<dbReference type="Gene3D" id="1.10.287.1260">
    <property type="match status" value="1"/>
</dbReference>
<feature type="transmembrane region" description="Helical" evidence="7">
    <location>
        <begin position="592"/>
        <end position="621"/>
    </location>
</feature>
<evidence type="ECO:0000259" key="10">
    <source>
        <dbReference type="Pfam" id="PF21082"/>
    </source>
</evidence>
<reference evidence="11 12" key="1">
    <citation type="submission" date="2017-05" db="EMBL/GenBank/DDBJ databases">
        <authorList>
            <person name="Song R."/>
            <person name="Chenine A.L."/>
            <person name="Ruprecht R.M."/>
        </authorList>
    </citation>
    <scope>NUCLEOTIDE SEQUENCE [LARGE SCALE GENOMIC DNA]</scope>
    <source>
        <strain evidence="11 12">CECT 8899</strain>
    </source>
</reference>
<dbReference type="InterPro" id="IPR049278">
    <property type="entry name" value="MS_channel_C"/>
</dbReference>
<dbReference type="PANTHER" id="PTHR30347:SF1">
    <property type="entry name" value="MECHANOSENSITIVE CHANNEL MSCK"/>
    <property type="match status" value="1"/>
</dbReference>
<evidence type="ECO:0000256" key="2">
    <source>
        <dbReference type="ARBA" id="ARBA00008017"/>
    </source>
</evidence>
<dbReference type="InterPro" id="IPR010920">
    <property type="entry name" value="LSM_dom_sf"/>
</dbReference>
<dbReference type="InterPro" id="IPR052702">
    <property type="entry name" value="MscS-like_channel"/>
</dbReference>